<keyword evidence="1" id="KW-0732">Signal</keyword>
<gene>
    <name evidence="2" type="ORF">GCM10023235_49850</name>
</gene>
<proteinExistence type="predicted"/>
<comment type="caution">
    <text evidence="2">The sequence shown here is derived from an EMBL/GenBank/DDBJ whole genome shotgun (WGS) entry which is preliminary data.</text>
</comment>
<dbReference type="EMBL" id="BAABIS010000001">
    <property type="protein sequence ID" value="GAA4865527.1"/>
    <property type="molecule type" value="Genomic_DNA"/>
</dbReference>
<organism evidence="2 3">
    <name type="scientific">Kitasatospora terrestris</name>
    <dbReference type="NCBI Taxonomy" id="258051"/>
    <lineage>
        <taxon>Bacteria</taxon>
        <taxon>Bacillati</taxon>
        <taxon>Actinomycetota</taxon>
        <taxon>Actinomycetes</taxon>
        <taxon>Kitasatosporales</taxon>
        <taxon>Streptomycetaceae</taxon>
        <taxon>Kitasatospora</taxon>
    </lineage>
</organism>
<accession>A0ABP9E1J6</accession>
<sequence>MRWLAPPAALLGCTVLLVTAWSSPEDVAPPVPRASAVAACEALDRALPAKVLGHERQDPSPASPYTAAWGSSPRTVLRCGIERPDYLDDDPLKQSPEVNGVQFGMGPDGGGGYYFVTTLRRAYVEIHVPKGAYPGPLDPLNSLTDAIAATVPPGL</sequence>
<name>A0ABP9E1J6_9ACTN</name>
<evidence type="ECO:0000313" key="3">
    <source>
        <dbReference type="Proteomes" id="UP001501752"/>
    </source>
</evidence>
<dbReference type="Proteomes" id="UP001501752">
    <property type="component" value="Unassembled WGS sequence"/>
</dbReference>
<dbReference type="InterPro" id="IPR021903">
    <property type="entry name" value="DUF3515"/>
</dbReference>
<feature type="signal peptide" evidence="1">
    <location>
        <begin position="1"/>
        <end position="20"/>
    </location>
</feature>
<reference evidence="3" key="1">
    <citation type="journal article" date="2019" name="Int. J. Syst. Evol. Microbiol.">
        <title>The Global Catalogue of Microorganisms (GCM) 10K type strain sequencing project: providing services to taxonomists for standard genome sequencing and annotation.</title>
        <authorList>
            <consortium name="The Broad Institute Genomics Platform"/>
            <consortium name="The Broad Institute Genome Sequencing Center for Infectious Disease"/>
            <person name="Wu L."/>
            <person name="Ma J."/>
        </authorList>
    </citation>
    <scope>NUCLEOTIDE SEQUENCE [LARGE SCALE GENOMIC DNA]</scope>
    <source>
        <strain evidence="3">JCM 13006</strain>
    </source>
</reference>
<feature type="chain" id="PRO_5045746266" description="DUF3515 domain-containing protein" evidence="1">
    <location>
        <begin position="21"/>
        <end position="155"/>
    </location>
</feature>
<protein>
    <recommendedName>
        <fullName evidence="4">DUF3515 domain-containing protein</fullName>
    </recommendedName>
</protein>
<evidence type="ECO:0000313" key="2">
    <source>
        <dbReference type="EMBL" id="GAA4865527.1"/>
    </source>
</evidence>
<evidence type="ECO:0000256" key="1">
    <source>
        <dbReference type="SAM" id="SignalP"/>
    </source>
</evidence>
<dbReference type="Pfam" id="PF12028">
    <property type="entry name" value="DUF3515"/>
    <property type="match status" value="1"/>
</dbReference>
<evidence type="ECO:0008006" key="4">
    <source>
        <dbReference type="Google" id="ProtNLM"/>
    </source>
</evidence>
<keyword evidence="3" id="KW-1185">Reference proteome</keyword>